<dbReference type="PANTHER" id="PTHR35580">
    <property type="entry name" value="CELL SURFACE GLYCOPROTEIN (S-LAYER PROTEIN)-LIKE PROTEIN"/>
    <property type="match status" value="1"/>
</dbReference>
<comment type="caution">
    <text evidence="2">The sequence shown here is derived from an EMBL/GenBank/DDBJ whole genome shotgun (WGS) entry which is preliminary data.</text>
</comment>
<protein>
    <submittedName>
        <fullName evidence="2">Transcriptional regulator</fullName>
    </submittedName>
</protein>
<dbReference type="Proteomes" id="UP001214854">
    <property type="component" value="Unassembled WGS sequence"/>
</dbReference>
<keyword evidence="3" id="KW-1185">Reference proteome</keyword>
<dbReference type="RefSeq" id="WP_272748815.1">
    <property type="nucleotide sequence ID" value="NZ_JAQQKX010000011.1"/>
</dbReference>
<dbReference type="InterPro" id="IPR052918">
    <property type="entry name" value="Motility_Chemotaxis_Reg"/>
</dbReference>
<dbReference type="PANTHER" id="PTHR35580:SF1">
    <property type="entry name" value="PHYTASE-LIKE DOMAIN-CONTAINING PROTEIN"/>
    <property type="match status" value="1"/>
</dbReference>
<organism evidence="2 3">
    <name type="scientific">Asticcacaulis aquaticus</name>
    <dbReference type="NCBI Taxonomy" id="2984212"/>
    <lineage>
        <taxon>Bacteria</taxon>
        <taxon>Pseudomonadati</taxon>
        <taxon>Pseudomonadota</taxon>
        <taxon>Alphaproteobacteria</taxon>
        <taxon>Caulobacterales</taxon>
        <taxon>Caulobacteraceae</taxon>
        <taxon>Asticcacaulis</taxon>
    </lineage>
</organism>
<evidence type="ECO:0000256" key="1">
    <source>
        <dbReference type="SAM" id="MobiDB-lite"/>
    </source>
</evidence>
<evidence type="ECO:0000313" key="3">
    <source>
        <dbReference type="Proteomes" id="UP001214854"/>
    </source>
</evidence>
<reference evidence="2 3" key="1">
    <citation type="submission" date="2023-01" db="EMBL/GenBank/DDBJ databases">
        <title>Novel species of the genus Asticcacaulis isolated from rivers.</title>
        <authorList>
            <person name="Lu H."/>
        </authorList>
    </citation>
    <scope>NUCLEOTIDE SEQUENCE [LARGE SCALE GENOMIC DNA]</scope>
    <source>
        <strain evidence="2 3">BYS171W</strain>
    </source>
</reference>
<dbReference type="SUPFAM" id="SSF63829">
    <property type="entry name" value="Calcium-dependent phosphotriesterase"/>
    <property type="match status" value="1"/>
</dbReference>
<proteinExistence type="predicted"/>
<name>A0ABT5HW78_9CAUL</name>
<evidence type="ECO:0000313" key="2">
    <source>
        <dbReference type="EMBL" id="MDC7684342.1"/>
    </source>
</evidence>
<gene>
    <name evidence="2" type="ORF">PQU92_13725</name>
</gene>
<dbReference type="EMBL" id="JAQQKX010000011">
    <property type="protein sequence ID" value="MDC7684342.1"/>
    <property type="molecule type" value="Genomic_DNA"/>
</dbReference>
<accession>A0ABT5HW78</accession>
<feature type="region of interest" description="Disordered" evidence="1">
    <location>
        <begin position="32"/>
        <end position="55"/>
    </location>
</feature>
<sequence>MTVSFDSSLLTSYFNSKLASANSGSAAAQAAATKATSPTGTSKAPTAPWERGGTNDEELVKNILAGKSFVRESATNIDVAGSAADYKKLYTLYTGLSSLRAVASKAQSILTGSNADSITNTTTLNTLRRNFSKGLTEVSGYVKDAQYEYLDLIQGKITDKLKSTVGVAKTDTNYFAKDIHQGTATDAVDAFQGDVKFNISIKTTGSATPKNVSIDLSEMGSDTRSMSNVVNYINGKLKDAGASTKFEVQRTPGTDKTVTVSGKTTKVGTNPDTFSLKIKGDTTEALTFSAPTTADSIFMVQSVGNTDKTTEYNKTTKKFEEVTPEQTMELVKFQADATPTTTTATPGDTYWTAGRSVQEDLADSITKVHQTVSGPDGSVYVLADVNGTIDGQTIKGTQDVALIKYDSAGKVVYTRTLGAADTATGYALAVSDDGKVAIAGSVTGSLPTVTTTSTSYTVEGQTYTVSQTKEDTGTSGTNATVADSFVTVFDADGVEQWTKRRGSTEEDMALGVTFGADGSVYVAGKARGVMLGGGGSAGGWDSYVMGFDATGKSTFTTQSGTAGTDQASAVKVVGNTMYVAGIEDSNMVLKAYDLSVAGKATLTGTRNLGGLGGGQIGAIDVYNGQVYVGGSSGNANILGGGTGATAFHGGQDAFAATVNVNFADTSGDKVVYYGGTDVEDDVKVQFSSGKVYFSGQTEGEITGTTKIGEADAFIARMDVASGAVEWSQRYTGKDGEVNPNAMAVSKGGASVLDRLGLPQGTIKYTDSTLITSATSTRAGDSFYLRDSRGSEKKITIEASDTLETLAKKIQRAAGYTLKVTVAKVTGKAESQLVIEPANKNSSMEIVKGPAGKDALEGLGLSEGLITTTADTSSSSSASKKKSSTDEKLIGLNFNADINLTSEDSIVAAIKTLDDALKNVRAAYRYLRYGEEDTSDDAASKKTSTASSTAYWNAQSSNYAAALSRLTGGA</sequence>